<dbReference type="Proteomes" id="UP000053477">
    <property type="component" value="Unassembled WGS sequence"/>
</dbReference>
<proteinExistence type="predicted"/>
<sequence length="559" mass="63416">MLKKWWHDLTQRNRSSGIIIPLQKTFAHQQESLVLTPGQADTKSSSPEQVLAKLNAIFGTSLDINYGSLRSRLQSFIKQDLDFGAIYARLRSCWPRDRDHIDARDDAVKLENGFVEAKRRGASDVRHRKASTGVQTINAPHSIKPRRLWDLYANRVVPYHYSYGTQQDAPVWAISHSWTDNMHHLEGRLLTSVNGREWRIPLPHDVNLEAVRTELLNLEAEYAWLDVLCIRQASSDPAKEVMRKSEWMVDLPTVGAVFDRYAHRVVQYMNGLGRAFEPFGWDEDRHLLNRVWALQETQADSVIGGIPEWIRDPHDAINVFTLERFGERLKSLSDFEAIRSGTEMVSVRDFTHIVNAIKRMKSANPIDKVFVVAMILCQERLPLYRENISAEEAWTICVENLPSSLLGVFLFKSPIPGNGVATWRPSWNQLLASGALELYNDLPFVFIPGLVLSVRPDGKASYLGPVVEAHFTPNSHTGHPKGEVIIGSGSLKEVRCVKLLGNHSLPKDDYYFVGEGYELTWLVCLKTKEGFFRKVAVVTTANGTRLGGFDKKYEHCVFV</sequence>
<name>A0A0H2RS40_9AGAM</name>
<accession>A0A0H2RS40</accession>
<dbReference type="InParanoid" id="A0A0H2RS40"/>
<dbReference type="EMBL" id="KQ085938">
    <property type="protein sequence ID" value="KLO14820.1"/>
    <property type="molecule type" value="Genomic_DNA"/>
</dbReference>
<organism evidence="1 2">
    <name type="scientific">Schizopora paradoxa</name>
    <dbReference type="NCBI Taxonomy" id="27342"/>
    <lineage>
        <taxon>Eukaryota</taxon>
        <taxon>Fungi</taxon>
        <taxon>Dikarya</taxon>
        <taxon>Basidiomycota</taxon>
        <taxon>Agaricomycotina</taxon>
        <taxon>Agaricomycetes</taxon>
        <taxon>Hymenochaetales</taxon>
        <taxon>Schizoporaceae</taxon>
        <taxon>Schizopora</taxon>
    </lineage>
</organism>
<dbReference type="OrthoDB" id="5418601at2759"/>
<reference evidence="1 2" key="1">
    <citation type="submission" date="2015-04" db="EMBL/GenBank/DDBJ databases">
        <title>Complete genome sequence of Schizopora paradoxa KUC8140, a cosmopolitan wood degrader in East Asia.</title>
        <authorList>
            <consortium name="DOE Joint Genome Institute"/>
            <person name="Min B."/>
            <person name="Park H."/>
            <person name="Jang Y."/>
            <person name="Kim J.-J."/>
            <person name="Kim K.H."/>
            <person name="Pangilinan J."/>
            <person name="Lipzen A."/>
            <person name="Riley R."/>
            <person name="Grigoriev I.V."/>
            <person name="Spatafora J.W."/>
            <person name="Choi I.-G."/>
        </authorList>
    </citation>
    <scope>NUCLEOTIDE SEQUENCE [LARGE SCALE GENOMIC DNA]</scope>
    <source>
        <strain evidence="1 2">KUC8140</strain>
    </source>
</reference>
<evidence type="ECO:0000313" key="1">
    <source>
        <dbReference type="EMBL" id="KLO14820.1"/>
    </source>
</evidence>
<gene>
    <name evidence="1" type="ORF">SCHPADRAFT_825728</name>
</gene>
<dbReference type="AlphaFoldDB" id="A0A0H2RS40"/>
<evidence type="ECO:0000313" key="2">
    <source>
        <dbReference type="Proteomes" id="UP000053477"/>
    </source>
</evidence>
<protein>
    <recommendedName>
        <fullName evidence="3">Heterokaryon incompatibility domain-containing protein</fullName>
    </recommendedName>
</protein>
<evidence type="ECO:0008006" key="3">
    <source>
        <dbReference type="Google" id="ProtNLM"/>
    </source>
</evidence>
<keyword evidence="2" id="KW-1185">Reference proteome</keyword>
<dbReference type="STRING" id="27342.A0A0H2RS40"/>